<dbReference type="AlphaFoldDB" id="A0A517SI06"/>
<dbReference type="InParanoid" id="A0A517SI06"/>
<evidence type="ECO:0000313" key="1">
    <source>
        <dbReference type="EMBL" id="QDT55753.1"/>
    </source>
</evidence>
<evidence type="ECO:0000313" key="2">
    <source>
        <dbReference type="Proteomes" id="UP000315700"/>
    </source>
</evidence>
<keyword evidence="2" id="KW-1185">Reference proteome</keyword>
<accession>A0A517SI06</accession>
<proteinExistence type="predicted"/>
<dbReference type="Gene3D" id="1.10.10.10">
    <property type="entry name" value="Winged helix-like DNA-binding domain superfamily/Winged helix DNA-binding domain"/>
    <property type="match status" value="1"/>
</dbReference>
<dbReference type="RefSeq" id="WP_145031976.1">
    <property type="nucleotide sequence ID" value="NZ_CP036271.1"/>
</dbReference>
<organism evidence="1 2">
    <name type="scientific">Caulifigura coniformis</name>
    <dbReference type="NCBI Taxonomy" id="2527983"/>
    <lineage>
        <taxon>Bacteria</taxon>
        <taxon>Pseudomonadati</taxon>
        <taxon>Planctomycetota</taxon>
        <taxon>Planctomycetia</taxon>
        <taxon>Planctomycetales</taxon>
        <taxon>Planctomycetaceae</taxon>
        <taxon>Caulifigura</taxon>
    </lineage>
</organism>
<reference evidence="1 2" key="1">
    <citation type="submission" date="2019-02" db="EMBL/GenBank/DDBJ databases">
        <title>Deep-cultivation of Planctomycetes and their phenomic and genomic characterization uncovers novel biology.</title>
        <authorList>
            <person name="Wiegand S."/>
            <person name="Jogler M."/>
            <person name="Boedeker C."/>
            <person name="Pinto D."/>
            <person name="Vollmers J."/>
            <person name="Rivas-Marin E."/>
            <person name="Kohn T."/>
            <person name="Peeters S.H."/>
            <person name="Heuer A."/>
            <person name="Rast P."/>
            <person name="Oberbeckmann S."/>
            <person name="Bunk B."/>
            <person name="Jeske O."/>
            <person name="Meyerdierks A."/>
            <person name="Storesund J.E."/>
            <person name="Kallscheuer N."/>
            <person name="Luecker S."/>
            <person name="Lage O.M."/>
            <person name="Pohl T."/>
            <person name="Merkel B.J."/>
            <person name="Hornburger P."/>
            <person name="Mueller R.-W."/>
            <person name="Bruemmer F."/>
            <person name="Labrenz M."/>
            <person name="Spormann A.M."/>
            <person name="Op den Camp H."/>
            <person name="Overmann J."/>
            <person name="Amann R."/>
            <person name="Jetten M.S.M."/>
            <person name="Mascher T."/>
            <person name="Medema M.H."/>
            <person name="Devos D.P."/>
            <person name="Kaster A.-K."/>
            <person name="Ovreas L."/>
            <person name="Rohde M."/>
            <person name="Galperin M.Y."/>
            <person name="Jogler C."/>
        </authorList>
    </citation>
    <scope>NUCLEOTIDE SEQUENCE [LARGE SCALE GENOMIC DNA]</scope>
    <source>
        <strain evidence="1 2">Pan44</strain>
    </source>
</reference>
<sequence>MLKTRRSWREKLADSKDLPRTIVLEGRAREKWGGGTMVIPAPLQVDALMRKAPAGKVVTSAELRAALARDAGVESACPITTGIFAWIAANAADEAEKEGQSRVTPWWRTLKTGGELNAKFPGGLAEQARRLESEGHRIIERGKRRFVAEHTAVLAEL</sequence>
<protein>
    <submittedName>
        <fullName evidence="1">Uncharacterized protein</fullName>
    </submittedName>
</protein>
<dbReference type="InterPro" id="IPR036388">
    <property type="entry name" value="WH-like_DNA-bd_sf"/>
</dbReference>
<dbReference type="EMBL" id="CP036271">
    <property type="protein sequence ID" value="QDT55753.1"/>
    <property type="molecule type" value="Genomic_DNA"/>
</dbReference>
<dbReference type="OrthoDB" id="1796440at2"/>
<name>A0A517SI06_9PLAN</name>
<gene>
    <name evidence="1" type="ORF">Pan44_38000</name>
</gene>
<dbReference type="KEGG" id="ccos:Pan44_38000"/>
<dbReference type="Proteomes" id="UP000315700">
    <property type="component" value="Chromosome"/>
</dbReference>